<evidence type="ECO:0000313" key="1">
    <source>
        <dbReference type="EMBL" id="KAJ8005322.1"/>
    </source>
</evidence>
<sequence length="76" mass="8482">MERKVKTTAPGFTGSNLLIYTHIPRINHGSSPSSLSRLVNSKPFRSHAERENGEWRFYDVPQKPPCLAACVVTGEI</sequence>
<comment type="caution">
    <text evidence="1">The sequence shown here is derived from an EMBL/GenBank/DDBJ whole genome shotgun (WGS) entry which is preliminary data.</text>
</comment>
<name>A0ACC2GP31_DALPE</name>
<evidence type="ECO:0000313" key="2">
    <source>
        <dbReference type="Proteomes" id="UP001157502"/>
    </source>
</evidence>
<gene>
    <name evidence="1" type="ORF">DPEC_G00145430</name>
</gene>
<organism evidence="1 2">
    <name type="scientific">Dallia pectoralis</name>
    <name type="common">Alaska blackfish</name>
    <dbReference type="NCBI Taxonomy" id="75939"/>
    <lineage>
        <taxon>Eukaryota</taxon>
        <taxon>Metazoa</taxon>
        <taxon>Chordata</taxon>
        <taxon>Craniata</taxon>
        <taxon>Vertebrata</taxon>
        <taxon>Euteleostomi</taxon>
        <taxon>Actinopterygii</taxon>
        <taxon>Neopterygii</taxon>
        <taxon>Teleostei</taxon>
        <taxon>Protacanthopterygii</taxon>
        <taxon>Esociformes</taxon>
        <taxon>Umbridae</taxon>
        <taxon>Dallia</taxon>
    </lineage>
</organism>
<dbReference type="EMBL" id="CM055738">
    <property type="protein sequence ID" value="KAJ8005322.1"/>
    <property type="molecule type" value="Genomic_DNA"/>
</dbReference>
<accession>A0ACC2GP31</accession>
<reference evidence="1" key="1">
    <citation type="submission" date="2021-05" db="EMBL/GenBank/DDBJ databases">
        <authorList>
            <person name="Pan Q."/>
            <person name="Jouanno E."/>
            <person name="Zahm M."/>
            <person name="Klopp C."/>
            <person name="Cabau C."/>
            <person name="Louis A."/>
            <person name="Berthelot C."/>
            <person name="Parey E."/>
            <person name="Roest Crollius H."/>
            <person name="Montfort J."/>
            <person name="Robinson-Rechavi M."/>
            <person name="Bouchez O."/>
            <person name="Lampietro C."/>
            <person name="Lopez Roques C."/>
            <person name="Donnadieu C."/>
            <person name="Postlethwait J."/>
            <person name="Bobe J."/>
            <person name="Dillon D."/>
            <person name="Chandos A."/>
            <person name="von Hippel F."/>
            <person name="Guiguen Y."/>
        </authorList>
    </citation>
    <scope>NUCLEOTIDE SEQUENCE</scope>
    <source>
        <strain evidence="1">YG-Jan2019</strain>
    </source>
</reference>
<dbReference type="Proteomes" id="UP001157502">
    <property type="component" value="Chromosome 11"/>
</dbReference>
<protein>
    <submittedName>
        <fullName evidence="1">Uncharacterized protein</fullName>
    </submittedName>
</protein>
<keyword evidence="2" id="KW-1185">Reference proteome</keyword>
<proteinExistence type="predicted"/>